<protein>
    <submittedName>
        <fullName evidence="6">Cyclic nucleotide-binding domain protein</fullName>
    </submittedName>
</protein>
<dbReference type="eggNOG" id="COG0664">
    <property type="taxonomic scope" value="Bacteria"/>
</dbReference>
<dbReference type="Gene3D" id="2.60.120.10">
    <property type="entry name" value="Jelly Rolls"/>
    <property type="match status" value="1"/>
</dbReference>
<accession>E3C9Y5</accession>
<feature type="domain" description="Cyclic nucleotide-binding" evidence="4">
    <location>
        <begin position="37"/>
        <end position="113"/>
    </location>
</feature>
<dbReference type="SMART" id="SM00100">
    <property type="entry name" value="cNMP"/>
    <property type="match status" value="1"/>
</dbReference>
<dbReference type="RefSeq" id="WP_003714209.1">
    <property type="nucleotide sequence ID" value="NZ_AEKL01000073.1"/>
</dbReference>
<dbReference type="PRINTS" id="PR00034">
    <property type="entry name" value="HTHCRP"/>
</dbReference>
<evidence type="ECO:0000256" key="2">
    <source>
        <dbReference type="ARBA" id="ARBA00023125"/>
    </source>
</evidence>
<dbReference type="InterPro" id="IPR000595">
    <property type="entry name" value="cNMP-bd_dom"/>
</dbReference>
<dbReference type="SUPFAM" id="SSF46785">
    <property type="entry name" value="Winged helix' DNA-binding domain"/>
    <property type="match status" value="1"/>
</dbReference>
<evidence type="ECO:0000256" key="1">
    <source>
        <dbReference type="ARBA" id="ARBA00023015"/>
    </source>
</evidence>
<keyword evidence="3" id="KW-0804">Transcription</keyword>
<dbReference type="PANTHER" id="PTHR24567">
    <property type="entry name" value="CRP FAMILY TRANSCRIPTIONAL REGULATORY PROTEIN"/>
    <property type="match status" value="1"/>
</dbReference>
<evidence type="ECO:0000259" key="4">
    <source>
        <dbReference type="PROSITE" id="PS50042"/>
    </source>
</evidence>
<sequence length="210" mass="24213">MADLCVNLVPLFGALPYEKKIQIERLVHHKDYQKNEIVIDPTKGDNLIIVAHGSAKQYTLDEDGHENVLQVLHSGDYVGENWLFGQDNTNNYVETTVQSEICLLKRQDFLELMHDQPRLSIKLLELNMVKTANLQKQIQLLTLPKVEDRILRYLQTYADKIGKSSYNLPLKMKDLALYLGTTPETLSRELSLLEEQGKLKRKLRKVELVN</sequence>
<keyword evidence="1" id="KW-0805">Transcription regulation</keyword>
<dbReference type="GO" id="GO:0005829">
    <property type="term" value="C:cytosol"/>
    <property type="evidence" value="ECO:0007669"/>
    <property type="project" value="TreeGrafter"/>
</dbReference>
<dbReference type="GO" id="GO:0003677">
    <property type="term" value="F:DNA binding"/>
    <property type="evidence" value="ECO:0007669"/>
    <property type="project" value="UniProtKB-KW"/>
</dbReference>
<dbReference type="InterPro" id="IPR014710">
    <property type="entry name" value="RmlC-like_jellyroll"/>
</dbReference>
<keyword evidence="2" id="KW-0238">DNA-binding</keyword>
<organism evidence="6 7">
    <name type="scientific">Limosilactobacillus oris PB013-T2-3</name>
    <dbReference type="NCBI Taxonomy" id="908339"/>
    <lineage>
        <taxon>Bacteria</taxon>
        <taxon>Bacillati</taxon>
        <taxon>Bacillota</taxon>
        <taxon>Bacilli</taxon>
        <taxon>Lactobacillales</taxon>
        <taxon>Lactobacillaceae</taxon>
        <taxon>Limosilactobacillus</taxon>
    </lineage>
</organism>
<gene>
    <name evidence="6" type="ORF">HMPREF9265_1092</name>
</gene>
<dbReference type="Pfam" id="PF13545">
    <property type="entry name" value="HTH_Crp_2"/>
    <property type="match status" value="1"/>
</dbReference>
<name>E3C9Y5_9LACO</name>
<dbReference type="PROSITE" id="PS50042">
    <property type="entry name" value="CNMP_BINDING_3"/>
    <property type="match status" value="1"/>
</dbReference>
<dbReference type="InterPro" id="IPR018490">
    <property type="entry name" value="cNMP-bd_dom_sf"/>
</dbReference>
<evidence type="ECO:0000313" key="7">
    <source>
        <dbReference type="Proteomes" id="UP000003070"/>
    </source>
</evidence>
<dbReference type="CDD" id="cd00038">
    <property type="entry name" value="CAP_ED"/>
    <property type="match status" value="1"/>
</dbReference>
<dbReference type="Proteomes" id="UP000003070">
    <property type="component" value="Unassembled WGS sequence"/>
</dbReference>
<dbReference type="PANTHER" id="PTHR24567:SF26">
    <property type="entry name" value="REGULATORY PROTEIN YEIL"/>
    <property type="match status" value="1"/>
</dbReference>
<evidence type="ECO:0000313" key="6">
    <source>
        <dbReference type="EMBL" id="EFQ52459.1"/>
    </source>
</evidence>
<dbReference type="InterPro" id="IPR012318">
    <property type="entry name" value="HTH_CRP"/>
</dbReference>
<dbReference type="SUPFAM" id="SSF51206">
    <property type="entry name" value="cAMP-binding domain-like"/>
    <property type="match status" value="1"/>
</dbReference>
<dbReference type="InterPro" id="IPR036390">
    <property type="entry name" value="WH_DNA-bd_sf"/>
</dbReference>
<dbReference type="OrthoDB" id="9798104at2"/>
<feature type="domain" description="HTH crp-type" evidence="5">
    <location>
        <begin position="144"/>
        <end position="210"/>
    </location>
</feature>
<evidence type="ECO:0000259" key="5">
    <source>
        <dbReference type="PROSITE" id="PS51063"/>
    </source>
</evidence>
<dbReference type="SMART" id="SM00419">
    <property type="entry name" value="HTH_CRP"/>
    <property type="match status" value="1"/>
</dbReference>
<dbReference type="InterPro" id="IPR050397">
    <property type="entry name" value="Env_Response_Regulators"/>
</dbReference>
<dbReference type="EMBL" id="AEKL01000073">
    <property type="protein sequence ID" value="EFQ52459.1"/>
    <property type="molecule type" value="Genomic_DNA"/>
</dbReference>
<reference evidence="6 7" key="1">
    <citation type="submission" date="2010-10" db="EMBL/GenBank/DDBJ databases">
        <authorList>
            <person name="Durkin A.S."/>
            <person name="Madupu R."/>
            <person name="Torralba M."/>
            <person name="Gillis M."/>
            <person name="Methe B."/>
            <person name="Sutton G."/>
            <person name="Nelson K.E."/>
        </authorList>
    </citation>
    <scope>NUCLEOTIDE SEQUENCE [LARGE SCALE GENOMIC DNA]</scope>
    <source>
        <strain evidence="6 7">PB013-T2-3</strain>
    </source>
</reference>
<dbReference type="AlphaFoldDB" id="E3C9Y5"/>
<dbReference type="Pfam" id="PF00027">
    <property type="entry name" value="cNMP_binding"/>
    <property type="match status" value="1"/>
</dbReference>
<dbReference type="PROSITE" id="PS51063">
    <property type="entry name" value="HTH_CRP_2"/>
    <property type="match status" value="1"/>
</dbReference>
<dbReference type="GO" id="GO:0003700">
    <property type="term" value="F:DNA-binding transcription factor activity"/>
    <property type="evidence" value="ECO:0007669"/>
    <property type="project" value="TreeGrafter"/>
</dbReference>
<comment type="caution">
    <text evidence="6">The sequence shown here is derived from an EMBL/GenBank/DDBJ whole genome shotgun (WGS) entry which is preliminary data.</text>
</comment>
<evidence type="ECO:0000256" key="3">
    <source>
        <dbReference type="ARBA" id="ARBA00023163"/>
    </source>
</evidence>
<proteinExistence type="predicted"/>